<feature type="non-terminal residue" evidence="2">
    <location>
        <position position="57"/>
    </location>
</feature>
<keyword evidence="1" id="KW-0812">Transmembrane</keyword>
<sequence length="57" mass="6324">MATTEILTVAKELLTAMGFGSQAELAIVHIILWLITSWGALFLHLILDEPHLIPELK</sequence>
<dbReference type="Proteomes" id="UP001196980">
    <property type="component" value="Unassembled WGS sequence"/>
</dbReference>
<reference evidence="2 3" key="1">
    <citation type="journal article" date="2020" name="J Geophys Res Biogeosci">
        <title>Magnetotaxis as an Adaptation to Enable Bacterial Shuttling of Microbial Sulfur and Sulfur Cycling Across Aquatic Oxic#Anoxic Interfaces.</title>
        <authorList>
            <person name="Li J."/>
            <person name="Liu P."/>
            <person name="Wang J."/>
            <person name="Roberts A.P."/>
            <person name="Pan Y."/>
        </authorList>
    </citation>
    <scope>NUCLEOTIDE SEQUENCE [LARGE SCALE GENOMIC DNA]</scope>
    <source>
        <strain evidence="2 3">MYR-1_YQ</strain>
    </source>
</reference>
<evidence type="ECO:0000313" key="2">
    <source>
        <dbReference type="EMBL" id="MBV6343487.1"/>
    </source>
</evidence>
<feature type="transmembrane region" description="Helical" evidence="1">
    <location>
        <begin position="26"/>
        <end position="47"/>
    </location>
</feature>
<keyword evidence="1" id="KW-1133">Transmembrane helix</keyword>
<name>A0ABS6S3Q5_9BACT</name>
<keyword evidence="1" id="KW-0472">Membrane</keyword>
<accession>A0ABS6S3Q5</accession>
<comment type="caution">
    <text evidence="2">The sequence shown here is derived from an EMBL/GenBank/DDBJ whole genome shotgun (WGS) entry which is preliminary data.</text>
</comment>
<organism evidence="2 3">
    <name type="scientific">Candidatus Magnetobacterium casense</name>
    <dbReference type="NCBI Taxonomy" id="1455061"/>
    <lineage>
        <taxon>Bacteria</taxon>
        <taxon>Pseudomonadati</taxon>
        <taxon>Nitrospirota</taxon>
        <taxon>Thermodesulfovibrionia</taxon>
        <taxon>Thermodesulfovibrionales</taxon>
        <taxon>Candidatus Magnetobacteriaceae</taxon>
        <taxon>Candidatus Magnetobacterium</taxon>
    </lineage>
</organism>
<proteinExistence type="predicted"/>
<protein>
    <submittedName>
        <fullName evidence="2">Uncharacterized protein</fullName>
    </submittedName>
</protein>
<gene>
    <name evidence="2" type="ORF">HWQ67_18090</name>
</gene>
<dbReference type="EMBL" id="JABXWD010000618">
    <property type="protein sequence ID" value="MBV6343487.1"/>
    <property type="molecule type" value="Genomic_DNA"/>
</dbReference>
<evidence type="ECO:0000256" key="1">
    <source>
        <dbReference type="SAM" id="Phobius"/>
    </source>
</evidence>
<evidence type="ECO:0000313" key="3">
    <source>
        <dbReference type="Proteomes" id="UP001196980"/>
    </source>
</evidence>
<keyword evidence="3" id="KW-1185">Reference proteome</keyword>